<dbReference type="EMBL" id="BRYB01001367">
    <property type="protein sequence ID" value="GMI24069.1"/>
    <property type="molecule type" value="Genomic_DNA"/>
</dbReference>
<dbReference type="CDD" id="cd00043">
    <property type="entry name" value="CYCLIN_SF"/>
    <property type="match status" value="1"/>
</dbReference>
<sequence>MSSPPPVWELDTAAARALLESFCTVSQVRSALARSPLPPPPEDAPPPPDPELTAKVDAAVAALTDASLASRLSLSLASACAGPDVNRLLSCPHVPPAPRPSPGKLLSSLPLNALLNGLLALPLLEPGDLAALKARPSAGHATTAGGARLPRLAMEVARALRIAVAAKVESEQLAHTPARIQAMLCPELPPAEVRALKGRVRETAVLGRGTGGSARAAKLDDREQAQVYRPSRAEETGLRGDPNNLGGLQHCATCAEQTAGMWDGAGTDEEKARVLFRPRAYWARRAGAARDWCLSRWARWALEKPAWFSQDWGDPSNEELPAYLRRRGRFFAHHVPDDFIPRESLRALGAAGPRPRASEGEQRGSAFIVNRQSGDATCGDCGRVHRENIMHEGEQYRVFADEGKDRNHHGQAKNPLLSDSFNMSTSLSKDNFGATHKPGGQRGLGAGGNNLETVLQNTHSYTEMNLSTFGKTEKGATREAYKDLHKIDAFREMNMVGDALNLHPVVVQRSHELFAKFRDDREIVQKFKGIIAGCLWLAFDEIAKEGKDLLAVTAGSVRASDEGMREKTLSAHAARRNTLHTQGMAGVTLDTDVSTMFVKSADGKGGAGGEEEDDRMTQVARKPMIQWDIDDIRDWLMNAVEDVAGKHEAMLPQMRKEIERLSQDAPLGEKAFQAILWPHLGAQGWTTGSTLEGTEGRFFFGPGHSGASPGVLGKNHFRSMLGVTRFFLKTEREQNGEDGNIAPLLELEEALKKAGASTARIASLEALCRLQLDEDSLVEKAELLIDHLESGGAASQTLPKAAGTATARVADMGVLGIQYQGKDERGSGGAGGIGNNAKNVGKTKEEPGLGKDLMLMTVKRLEMVVKDKDVAAKLAAALDAMKARQKAVGKKRKGNEAAQHRANQAKRKNYLSLKMKEGN</sequence>
<gene>
    <name evidence="2" type="ORF">TeGR_g2676</name>
</gene>
<name>A0ABQ6MCY0_9STRA</name>
<comment type="caution">
    <text evidence="2">The sequence shown here is derived from an EMBL/GenBank/DDBJ whole genome shotgun (WGS) entry which is preliminary data.</text>
</comment>
<keyword evidence="3" id="KW-1185">Reference proteome</keyword>
<dbReference type="Proteomes" id="UP001165060">
    <property type="component" value="Unassembled WGS sequence"/>
</dbReference>
<feature type="region of interest" description="Disordered" evidence="1">
    <location>
        <begin position="826"/>
        <end position="846"/>
    </location>
</feature>
<organism evidence="2 3">
    <name type="scientific">Tetraparma gracilis</name>
    <dbReference type="NCBI Taxonomy" id="2962635"/>
    <lineage>
        <taxon>Eukaryota</taxon>
        <taxon>Sar</taxon>
        <taxon>Stramenopiles</taxon>
        <taxon>Ochrophyta</taxon>
        <taxon>Bolidophyceae</taxon>
        <taxon>Parmales</taxon>
        <taxon>Triparmaceae</taxon>
        <taxon>Tetraparma</taxon>
    </lineage>
</organism>
<evidence type="ECO:0000313" key="2">
    <source>
        <dbReference type="EMBL" id="GMI24069.1"/>
    </source>
</evidence>
<protein>
    <submittedName>
        <fullName evidence="2">Uncharacterized protein</fullName>
    </submittedName>
</protein>
<dbReference type="SUPFAM" id="SSF57783">
    <property type="entry name" value="Zinc beta-ribbon"/>
    <property type="match status" value="1"/>
</dbReference>
<accession>A0ABQ6MCY0</accession>
<proteinExistence type="predicted"/>
<dbReference type="Gene3D" id="1.10.472.170">
    <property type="match status" value="1"/>
</dbReference>
<feature type="region of interest" description="Disordered" evidence="1">
    <location>
        <begin position="32"/>
        <end position="51"/>
    </location>
</feature>
<evidence type="ECO:0000256" key="1">
    <source>
        <dbReference type="SAM" id="MobiDB-lite"/>
    </source>
</evidence>
<feature type="region of interest" description="Disordered" evidence="1">
    <location>
        <begin position="886"/>
        <end position="919"/>
    </location>
</feature>
<reference evidence="2 3" key="1">
    <citation type="journal article" date="2023" name="Commun. Biol.">
        <title>Genome analysis of Parmales, the sister group of diatoms, reveals the evolutionary specialization of diatoms from phago-mixotrophs to photoautotrophs.</title>
        <authorList>
            <person name="Ban H."/>
            <person name="Sato S."/>
            <person name="Yoshikawa S."/>
            <person name="Yamada K."/>
            <person name="Nakamura Y."/>
            <person name="Ichinomiya M."/>
            <person name="Sato N."/>
            <person name="Blanc-Mathieu R."/>
            <person name="Endo H."/>
            <person name="Kuwata A."/>
            <person name="Ogata H."/>
        </authorList>
    </citation>
    <scope>NUCLEOTIDE SEQUENCE [LARGE SCALE GENOMIC DNA]</scope>
</reference>
<feature type="compositionally biased region" description="Pro residues" evidence="1">
    <location>
        <begin position="36"/>
        <end position="50"/>
    </location>
</feature>
<evidence type="ECO:0000313" key="3">
    <source>
        <dbReference type="Proteomes" id="UP001165060"/>
    </source>
</evidence>